<evidence type="ECO:0000256" key="1">
    <source>
        <dbReference type="ARBA" id="ARBA00004395"/>
    </source>
</evidence>
<sequence>MTENNFTLPSAPNDLCFKADDFISPDFEIDNFLQEHRKYATLETMRDDLGVYLKILRSAMIELINKDYADFVNLSKDLIGLDKAIDQLQSPLGQLREEVMQICQILDTATKEMTNGLEEHRRIREQKQSMQSLGRVYKSVAKLKQILESNIVKLDTLERAATEYNQLRFHMTRCKEYIHDELNKNCEKLEIQLMDCLSIQLLVFIESTEIDNLSRCLSIYVTLDKIDEAENLVRKKIVSTSIVNIIVEKNINSEPLGLQGIYNKLLNILDNEMKQLFEATSQPDKLSGRVFNFLVNSFWPEVEEKIELRLKSIFAPGNPELFHQRYKESLEFLRKLEEKCSNPNILLQLKHHPLYSQFLKKWNLPVYFQIRFQEIAGSVEQVLCQPVSPTSIKNNVTTINENQFALHATEIAWECMLRIWSDEIFLPQLLHQFWKLNLQINSRYRTWIVDALKQPWIVASRPPTIGSNVIEPEGPSQMEFFVCLYTDVTKFSEKLHSILNIVISKLDNVKPIIVELLNESLDDTQQSLKSDLPEISKQIVQQLLMKSSPNLKQVSDIPRLFRRTMRERPTQPCAYVKNALGNLLEFNSMYRKIIPDAVKHWLQSTLSSLTEQYYFSVKDVLESVQKTEESLRRLKKIRDKSSGTSQIESQGISDDEKIRIQLEIDVLNFAETIKVFDIDISSIQHLNELIKIVEAAVKSRGELK</sequence>
<dbReference type="PANTHER" id="PTHR12961:SF0">
    <property type="entry name" value="CONSERVED OLIGOMERIC GOLGI COMPLEX SUBUNIT 2"/>
    <property type="match status" value="1"/>
</dbReference>
<dbReference type="GO" id="GO:0007030">
    <property type="term" value="P:Golgi organization"/>
    <property type="evidence" value="ECO:0007669"/>
    <property type="project" value="InterPro"/>
</dbReference>
<dbReference type="GO" id="GO:0006891">
    <property type="term" value="P:intra-Golgi vesicle-mediated transport"/>
    <property type="evidence" value="ECO:0007669"/>
    <property type="project" value="TreeGrafter"/>
</dbReference>
<comment type="subcellular location">
    <subcellularLocation>
        <location evidence="1">Golgi apparatus membrane</location>
        <topology evidence="1">Peripheral membrane protein</topology>
    </subcellularLocation>
</comment>
<dbReference type="PANTHER" id="PTHR12961">
    <property type="entry name" value="CONSERVED OLIGOMERIC GOLGI COMPLEX COMPONENT 2"/>
    <property type="match status" value="1"/>
</dbReference>
<dbReference type="GO" id="GO:0000139">
    <property type="term" value="C:Golgi membrane"/>
    <property type="evidence" value="ECO:0007669"/>
    <property type="project" value="UniProtKB-SubCell"/>
</dbReference>
<dbReference type="InterPro" id="IPR009316">
    <property type="entry name" value="COG2"/>
</dbReference>
<evidence type="ECO:0000256" key="4">
    <source>
        <dbReference type="ARBA" id="ARBA00022448"/>
    </source>
</evidence>
<dbReference type="InterPro" id="IPR024602">
    <property type="entry name" value="COG_su2_N"/>
</dbReference>
<dbReference type="Proteomes" id="UP001168972">
    <property type="component" value="Unassembled WGS sequence"/>
</dbReference>
<evidence type="ECO:0000256" key="2">
    <source>
        <dbReference type="ARBA" id="ARBA00007603"/>
    </source>
</evidence>
<keyword evidence="7" id="KW-0472">Membrane</keyword>
<feature type="domain" description="Conserved oligomeric Golgi complex subunit 2 N-terminal" evidence="9">
    <location>
        <begin position="15"/>
        <end position="89"/>
    </location>
</feature>
<keyword evidence="5" id="KW-0653">Protein transport</keyword>
<dbReference type="EMBL" id="JAQQBR010000001">
    <property type="protein sequence ID" value="KAK0182024.1"/>
    <property type="molecule type" value="Genomic_DNA"/>
</dbReference>
<name>A0AA39G5P8_MICHY</name>
<proteinExistence type="inferred from homology"/>
<dbReference type="GO" id="GO:0017119">
    <property type="term" value="C:Golgi transport complex"/>
    <property type="evidence" value="ECO:0007669"/>
    <property type="project" value="TreeGrafter"/>
</dbReference>
<evidence type="ECO:0000256" key="8">
    <source>
        <dbReference type="ARBA" id="ARBA00031344"/>
    </source>
</evidence>
<dbReference type="GO" id="GO:0015031">
    <property type="term" value="P:protein transport"/>
    <property type="evidence" value="ECO:0007669"/>
    <property type="project" value="UniProtKB-KW"/>
</dbReference>
<dbReference type="AlphaFoldDB" id="A0AA39G5P8"/>
<comment type="similarity">
    <text evidence="2">Belongs to the COG2 family.</text>
</comment>
<evidence type="ECO:0000259" key="9">
    <source>
        <dbReference type="Pfam" id="PF06148"/>
    </source>
</evidence>
<evidence type="ECO:0000256" key="5">
    <source>
        <dbReference type="ARBA" id="ARBA00022927"/>
    </source>
</evidence>
<keyword evidence="12" id="KW-1185">Reference proteome</keyword>
<feature type="domain" description="COG complex component COG2 C-terminal" evidence="10">
    <location>
        <begin position="360"/>
        <end position="666"/>
    </location>
</feature>
<keyword evidence="6" id="KW-0333">Golgi apparatus</keyword>
<accession>A0AA39G5P8</accession>
<evidence type="ECO:0000256" key="6">
    <source>
        <dbReference type="ARBA" id="ARBA00023034"/>
    </source>
</evidence>
<dbReference type="Pfam" id="PF12022">
    <property type="entry name" value="COG2_C"/>
    <property type="match status" value="1"/>
</dbReference>
<protein>
    <recommendedName>
        <fullName evidence="3">Conserved oligomeric Golgi complex subunit 2</fullName>
    </recommendedName>
    <alternativeName>
        <fullName evidence="8">Component of oligomeric Golgi complex 2</fullName>
    </alternativeName>
</protein>
<keyword evidence="4" id="KW-0813">Transport</keyword>
<dbReference type="Pfam" id="PF06148">
    <property type="entry name" value="COG2_N"/>
    <property type="match status" value="1"/>
</dbReference>
<reference evidence="11" key="2">
    <citation type="submission" date="2023-03" db="EMBL/GenBank/DDBJ databases">
        <authorList>
            <person name="Inwood S.N."/>
            <person name="Skelly J.G."/>
            <person name="Guhlin J."/>
            <person name="Harrop T.W.R."/>
            <person name="Goldson S.G."/>
            <person name="Dearden P.K."/>
        </authorList>
    </citation>
    <scope>NUCLEOTIDE SEQUENCE</scope>
    <source>
        <strain evidence="11">Lincoln</strain>
        <tissue evidence="11">Whole body</tissue>
    </source>
</reference>
<evidence type="ECO:0000256" key="3">
    <source>
        <dbReference type="ARBA" id="ARBA00020977"/>
    </source>
</evidence>
<dbReference type="InterPro" id="IPR024603">
    <property type="entry name" value="COG_complex_COG2_C"/>
</dbReference>
<evidence type="ECO:0000256" key="7">
    <source>
        <dbReference type="ARBA" id="ARBA00023136"/>
    </source>
</evidence>
<evidence type="ECO:0000259" key="10">
    <source>
        <dbReference type="Pfam" id="PF12022"/>
    </source>
</evidence>
<evidence type="ECO:0000313" key="12">
    <source>
        <dbReference type="Proteomes" id="UP001168972"/>
    </source>
</evidence>
<comment type="caution">
    <text evidence="11">The sequence shown here is derived from an EMBL/GenBank/DDBJ whole genome shotgun (WGS) entry which is preliminary data.</text>
</comment>
<organism evidence="11 12">
    <name type="scientific">Microctonus hyperodae</name>
    <name type="common">Parasitoid wasp</name>
    <dbReference type="NCBI Taxonomy" id="165561"/>
    <lineage>
        <taxon>Eukaryota</taxon>
        <taxon>Metazoa</taxon>
        <taxon>Ecdysozoa</taxon>
        <taxon>Arthropoda</taxon>
        <taxon>Hexapoda</taxon>
        <taxon>Insecta</taxon>
        <taxon>Pterygota</taxon>
        <taxon>Neoptera</taxon>
        <taxon>Endopterygota</taxon>
        <taxon>Hymenoptera</taxon>
        <taxon>Apocrita</taxon>
        <taxon>Ichneumonoidea</taxon>
        <taxon>Braconidae</taxon>
        <taxon>Euphorinae</taxon>
        <taxon>Microctonus</taxon>
    </lineage>
</organism>
<reference evidence="11" key="1">
    <citation type="journal article" date="2023" name="bioRxiv">
        <title>Scaffold-level genome assemblies of two parasitoid biocontrol wasps reveal the parthenogenesis mechanism and an associated novel virus.</title>
        <authorList>
            <person name="Inwood S."/>
            <person name="Skelly J."/>
            <person name="Guhlin J."/>
            <person name="Harrop T."/>
            <person name="Goldson S."/>
            <person name="Dearden P."/>
        </authorList>
    </citation>
    <scope>NUCLEOTIDE SEQUENCE</scope>
    <source>
        <strain evidence="11">Lincoln</strain>
        <tissue evidence="11">Whole body</tissue>
    </source>
</reference>
<gene>
    <name evidence="11" type="ORF">PV327_000196</name>
</gene>
<evidence type="ECO:0000313" key="11">
    <source>
        <dbReference type="EMBL" id="KAK0182024.1"/>
    </source>
</evidence>